<name>A0A0L6W259_9FIRM</name>
<evidence type="ECO:0000313" key="1">
    <source>
        <dbReference type="EMBL" id="KNZ69667.1"/>
    </source>
</evidence>
<dbReference type="GO" id="GO:0016301">
    <property type="term" value="F:kinase activity"/>
    <property type="evidence" value="ECO:0007669"/>
    <property type="project" value="UniProtKB-KW"/>
</dbReference>
<keyword evidence="1" id="KW-0808">Transferase</keyword>
<organism evidence="1 2">
    <name type="scientific">Thermincola ferriacetica</name>
    <dbReference type="NCBI Taxonomy" id="281456"/>
    <lineage>
        <taxon>Bacteria</taxon>
        <taxon>Bacillati</taxon>
        <taxon>Bacillota</taxon>
        <taxon>Clostridia</taxon>
        <taxon>Eubacteriales</taxon>
        <taxon>Thermincolaceae</taxon>
        <taxon>Thermincola</taxon>
    </lineage>
</organism>
<proteinExistence type="predicted"/>
<keyword evidence="1" id="KW-0418">Kinase</keyword>
<dbReference type="Proteomes" id="UP000037175">
    <property type="component" value="Unassembled WGS sequence"/>
</dbReference>
<gene>
    <name evidence="1" type="ORF">Tfer_1688</name>
</gene>
<sequence>MDILRDLRQYQEQEKALYWEGTFANYLNLVQERPEICRLAHARVYNVGSQS</sequence>
<evidence type="ECO:0000313" key="2">
    <source>
        <dbReference type="Proteomes" id="UP000037175"/>
    </source>
</evidence>
<protein>
    <submittedName>
        <fullName evidence="1">Putative serine protein kinase PrkA</fullName>
    </submittedName>
</protein>
<accession>A0A0L6W259</accession>
<reference evidence="2" key="1">
    <citation type="submission" date="2015-07" db="EMBL/GenBank/DDBJ databases">
        <title>Complete Genome of Thermincola ferriacetica strain Z-0001T.</title>
        <authorList>
            <person name="Lusk B."/>
            <person name="Badalamenti J.P."/>
            <person name="Parameswaran P."/>
            <person name="Bond D.R."/>
            <person name="Torres C.I."/>
        </authorList>
    </citation>
    <scope>NUCLEOTIDE SEQUENCE [LARGE SCALE GENOMIC DNA]</scope>
    <source>
        <strain evidence="2">Z-0001</strain>
    </source>
</reference>
<dbReference type="EMBL" id="LGTE01000010">
    <property type="protein sequence ID" value="KNZ69667.1"/>
    <property type="molecule type" value="Genomic_DNA"/>
</dbReference>
<dbReference type="AlphaFoldDB" id="A0A0L6W259"/>
<dbReference type="RefSeq" id="WP_200901020.1">
    <property type="nucleotide sequence ID" value="NZ_LGTE01000010.1"/>
</dbReference>
<keyword evidence="2" id="KW-1185">Reference proteome</keyword>
<comment type="caution">
    <text evidence="1">The sequence shown here is derived from an EMBL/GenBank/DDBJ whole genome shotgun (WGS) entry which is preliminary data.</text>
</comment>